<dbReference type="FunFam" id="2.40.30.10:FF:000007">
    <property type="entry name" value="Translation initiation factor IF-2"/>
    <property type="match status" value="1"/>
</dbReference>
<dbReference type="InterPro" id="IPR000178">
    <property type="entry name" value="TF_IF2_bacterial-like"/>
</dbReference>
<dbReference type="RefSeq" id="WP_015850886.1">
    <property type="nucleotide sequence ID" value="NC_012881.1"/>
</dbReference>
<feature type="binding site" evidence="7">
    <location>
        <begin position="470"/>
        <end position="477"/>
    </location>
    <ligand>
        <name>GTP</name>
        <dbReference type="ChEBI" id="CHEBI:37565"/>
    </ligand>
</feature>
<feature type="compositionally biased region" description="Basic and acidic residues" evidence="9">
    <location>
        <begin position="330"/>
        <end position="351"/>
    </location>
</feature>
<proteinExistence type="inferred from homology"/>
<dbReference type="SUPFAM" id="SSF52540">
    <property type="entry name" value="P-loop containing nucleoside triphosphate hydrolases"/>
    <property type="match status" value="1"/>
</dbReference>
<dbReference type="STRING" id="526222.Desal_1002"/>
<reference evidence="11 12" key="1">
    <citation type="submission" date="2009-06" db="EMBL/GenBank/DDBJ databases">
        <title>Complete sequence of Desulfovibrio salexigens DSM 2638.</title>
        <authorList>
            <consortium name="US DOE Joint Genome Institute"/>
            <person name="Lucas S."/>
            <person name="Copeland A."/>
            <person name="Lapidus A."/>
            <person name="Glavina del Rio T."/>
            <person name="Tice H."/>
            <person name="Bruce D."/>
            <person name="Goodwin L."/>
            <person name="Pitluck S."/>
            <person name="Munk A.C."/>
            <person name="Brettin T."/>
            <person name="Detter J.C."/>
            <person name="Han C."/>
            <person name="Tapia R."/>
            <person name="Larimer F."/>
            <person name="Land M."/>
            <person name="Hauser L."/>
            <person name="Kyrpides N."/>
            <person name="Anderson I."/>
            <person name="Wall J.D."/>
            <person name="Arkin A.P."/>
            <person name="Dehal P."/>
            <person name="Chivian D."/>
            <person name="Giles B."/>
            <person name="Hazen T.C."/>
        </authorList>
    </citation>
    <scope>NUCLEOTIDE SEQUENCE [LARGE SCALE GENOMIC DNA]</scope>
    <source>
        <strain evidence="12">ATCC 14822 / DSM 2638 / NCIMB 8403 / VKM B-1763</strain>
    </source>
</reference>
<dbReference type="InterPro" id="IPR044145">
    <property type="entry name" value="IF2_II"/>
</dbReference>
<dbReference type="AlphaFoldDB" id="C6C0D3"/>
<evidence type="ECO:0000256" key="5">
    <source>
        <dbReference type="ARBA" id="ARBA00022917"/>
    </source>
</evidence>
<dbReference type="GO" id="GO:0005525">
    <property type="term" value="F:GTP binding"/>
    <property type="evidence" value="ECO:0007669"/>
    <property type="project" value="UniProtKB-KW"/>
</dbReference>
<dbReference type="PROSITE" id="PS51722">
    <property type="entry name" value="G_TR_2"/>
    <property type="match status" value="1"/>
</dbReference>
<evidence type="ECO:0000256" key="1">
    <source>
        <dbReference type="ARBA" id="ARBA00007733"/>
    </source>
</evidence>
<evidence type="ECO:0000256" key="6">
    <source>
        <dbReference type="ARBA" id="ARBA00023134"/>
    </source>
</evidence>
<keyword evidence="4 7" id="KW-0547">Nucleotide-binding</keyword>
<dbReference type="SUPFAM" id="SSF52156">
    <property type="entry name" value="Initiation factor IF2/eIF5b, domain 3"/>
    <property type="match status" value="1"/>
</dbReference>
<dbReference type="KEGG" id="dsa:Desal_1002"/>
<evidence type="ECO:0000259" key="10">
    <source>
        <dbReference type="PROSITE" id="PS51722"/>
    </source>
</evidence>
<comment type="similarity">
    <text evidence="1 7 8">Belongs to the TRAFAC class translation factor GTPase superfamily. Classic translation factor GTPase family. IF-2 subfamily.</text>
</comment>
<dbReference type="Pfam" id="PF00009">
    <property type="entry name" value="GTP_EFTU"/>
    <property type="match status" value="1"/>
</dbReference>
<dbReference type="InterPro" id="IPR006847">
    <property type="entry name" value="IF2_N"/>
</dbReference>
<comment type="function">
    <text evidence="7 8">One of the essential components for the initiation of protein synthesis. Protects formylmethionyl-tRNA from spontaneous hydrolysis and promotes its binding to the 30S ribosomal subunits. Also involved in the hydrolysis of GTP during the formation of the 70S ribosomal complex.</text>
</comment>
<evidence type="ECO:0000313" key="11">
    <source>
        <dbReference type="EMBL" id="ACS79067.1"/>
    </source>
</evidence>
<feature type="domain" description="Tr-type G" evidence="10">
    <location>
        <begin position="461"/>
        <end position="630"/>
    </location>
</feature>
<name>C6C0D3_MARSD</name>
<dbReference type="Gene3D" id="3.40.50.10050">
    <property type="entry name" value="Translation initiation factor IF- 2, domain 3"/>
    <property type="match status" value="1"/>
</dbReference>
<dbReference type="PANTHER" id="PTHR43381">
    <property type="entry name" value="TRANSLATION INITIATION FACTOR IF-2-RELATED"/>
    <property type="match status" value="1"/>
</dbReference>
<dbReference type="OrthoDB" id="9811804at2"/>
<dbReference type="CDD" id="cd03702">
    <property type="entry name" value="IF2_mtIF2_II"/>
    <property type="match status" value="1"/>
</dbReference>
<sequence>MASKIKVKELATELGVNTKDILQKLREIGVQAKSTVATIDAEQAETIRQELSGKSGKVEQREVQPGVIVRRRKGGRGKAKAEEAETAKEAPAKEEKKEAPAEKKQEAAKEKAPEKKKPAKKAPAKSEKPMVKVIKPEDIEKKEEAPAVEEPKTPEVETPPAAKVVEEKEPVAEAPAEKPAKAEESKAEEKPAAEAKEKAAEKVEEKSEKAKEAEPKKKKRKKKKEVEAPKVKIISRPDPNLQAAQRAAEGPGGARRRPTEGDRPGGRPGGGRPGGGRPGGGRPGGPGGPGGGRPAGPRPGGGGGAGRPVPGAPAPGNDQSKKKKFKKDRRVVEFGKDHRKNDQERELESKFRGKKRGKKGKNRVEQTPVVQKPLKAAKRKIKFNEAIRLSDMAHQMGLKAQELIKALFGLGVMATINQSLDLDTATLLASEFEYEIENVSYSEEELLLPKTEADKEENLKPRPPIVTIMGHVDHGKTSLLDAIRHSAVTDGEAGGITQHIGAYHVSTDRGEIVFLDTPGHEAFTTMRMRGAQVTDIVILVVAADDGVMDQTREAISHSKAAGVPIVVAVNKMDKEGANPERVQRELAEFDLVPEDWGGDTMFVPVSAKQRTGLDNLLEMVQLQAEVLELKANPDKGARGNIVEAKLDKGRGPVGTVLIQEGTINQGDPFVCGLYHGRVRAMFDDRGRKIETAGPAFPVEIQGFDGIPEAGDEFICVADDKVARRIAQERKLKHRERELAGKSKVTLESFLASKPDQDAQTLNVVLKADVQGSLEAINEALAKLATDEIKVEVIHGGAGAITESDILLASASQAIIIGFNVRPTVKIKEIAEREEVEIRFYDIIYKLVGEIKDAMGGMLSPDIKEEYLGQAEVKQTFSVPKVGVIAGCYVVDGKLTRHAQVRLLRDGVVIYTGALTSLKRFKDDAKEVAKGYECGVGLEKYNDIKDGDVIEAFQVVEVARTLE</sequence>
<feature type="compositionally biased region" description="Basic residues" evidence="9">
    <location>
        <begin position="69"/>
        <end position="78"/>
    </location>
</feature>
<dbReference type="FunFam" id="3.40.50.10050:FF:000001">
    <property type="entry name" value="Translation initiation factor IF-2"/>
    <property type="match status" value="1"/>
</dbReference>
<evidence type="ECO:0000256" key="4">
    <source>
        <dbReference type="ARBA" id="ARBA00022741"/>
    </source>
</evidence>
<dbReference type="NCBIfam" id="TIGR00487">
    <property type="entry name" value="IF-2"/>
    <property type="match status" value="1"/>
</dbReference>
<evidence type="ECO:0000256" key="2">
    <source>
        <dbReference type="ARBA" id="ARBA00020675"/>
    </source>
</evidence>
<evidence type="ECO:0000256" key="3">
    <source>
        <dbReference type="ARBA" id="ARBA00022540"/>
    </source>
</evidence>
<feature type="binding site" evidence="7">
    <location>
        <begin position="570"/>
        <end position="573"/>
    </location>
    <ligand>
        <name>GTP</name>
        <dbReference type="ChEBI" id="CHEBI:37565"/>
    </ligand>
</feature>
<dbReference type="eggNOG" id="COG0532">
    <property type="taxonomic scope" value="Bacteria"/>
</dbReference>
<dbReference type="CDD" id="cd01887">
    <property type="entry name" value="IF2_eIF5B"/>
    <property type="match status" value="1"/>
</dbReference>
<dbReference type="InterPro" id="IPR015760">
    <property type="entry name" value="TIF_IF2"/>
</dbReference>
<keyword evidence="7" id="KW-0963">Cytoplasm</keyword>
<feature type="binding site" evidence="7">
    <location>
        <begin position="516"/>
        <end position="520"/>
    </location>
    <ligand>
        <name>GTP</name>
        <dbReference type="ChEBI" id="CHEBI:37565"/>
    </ligand>
</feature>
<dbReference type="PROSITE" id="PS01176">
    <property type="entry name" value="IF2"/>
    <property type="match status" value="1"/>
</dbReference>
<keyword evidence="5 7" id="KW-0648">Protein biosynthesis</keyword>
<dbReference type="GO" id="GO:0003924">
    <property type="term" value="F:GTPase activity"/>
    <property type="evidence" value="ECO:0007669"/>
    <property type="project" value="UniProtKB-UniRule"/>
</dbReference>
<dbReference type="HAMAP" id="MF_00100_B">
    <property type="entry name" value="IF_2_B"/>
    <property type="match status" value="1"/>
</dbReference>
<feature type="compositionally biased region" description="Basic and acidic residues" evidence="9">
    <location>
        <begin position="164"/>
        <end position="215"/>
    </location>
</feature>
<dbReference type="InterPro" id="IPR053905">
    <property type="entry name" value="EF-G-like_DII"/>
</dbReference>
<dbReference type="CDD" id="cd03692">
    <property type="entry name" value="mtIF2_IVc"/>
    <property type="match status" value="1"/>
</dbReference>
<evidence type="ECO:0000256" key="8">
    <source>
        <dbReference type="RuleBase" id="RU000644"/>
    </source>
</evidence>
<dbReference type="InterPro" id="IPR005225">
    <property type="entry name" value="Small_GTP-bd"/>
</dbReference>
<feature type="region of interest" description="G-domain" evidence="7">
    <location>
        <begin position="464"/>
        <end position="612"/>
    </location>
</feature>
<dbReference type="Pfam" id="PF04760">
    <property type="entry name" value="IF2_N"/>
    <property type="match status" value="2"/>
</dbReference>
<organism evidence="11 12">
    <name type="scientific">Maridesulfovibrio salexigens (strain ATCC 14822 / DSM 2638 / NCIMB 8403 / VKM B-1763)</name>
    <name type="common">Desulfovibrio salexigens</name>
    <dbReference type="NCBI Taxonomy" id="526222"/>
    <lineage>
        <taxon>Bacteria</taxon>
        <taxon>Pseudomonadati</taxon>
        <taxon>Thermodesulfobacteriota</taxon>
        <taxon>Desulfovibrionia</taxon>
        <taxon>Desulfovibrionales</taxon>
        <taxon>Desulfovibrionaceae</taxon>
        <taxon>Maridesulfovibrio</taxon>
    </lineage>
</organism>
<dbReference type="FunFam" id="3.40.50.300:FF:000019">
    <property type="entry name" value="Translation initiation factor IF-2"/>
    <property type="match status" value="1"/>
</dbReference>
<dbReference type="GO" id="GO:0005829">
    <property type="term" value="C:cytosol"/>
    <property type="evidence" value="ECO:0007669"/>
    <property type="project" value="TreeGrafter"/>
</dbReference>
<dbReference type="Gene3D" id="2.40.30.10">
    <property type="entry name" value="Translation factors"/>
    <property type="match status" value="2"/>
</dbReference>
<keyword evidence="12" id="KW-1185">Reference proteome</keyword>
<dbReference type="InterPro" id="IPR036925">
    <property type="entry name" value="TIF_IF2_dom3_sf"/>
</dbReference>
<evidence type="ECO:0000313" key="12">
    <source>
        <dbReference type="Proteomes" id="UP000002601"/>
    </source>
</evidence>
<feature type="compositionally biased region" description="Basic and acidic residues" evidence="9">
    <location>
        <begin position="79"/>
        <end position="116"/>
    </location>
</feature>
<gene>
    <name evidence="7" type="primary">infB</name>
    <name evidence="11" type="ordered locus">Desal_1002</name>
</gene>
<dbReference type="GO" id="GO:0003743">
    <property type="term" value="F:translation initiation factor activity"/>
    <property type="evidence" value="ECO:0007669"/>
    <property type="project" value="UniProtKB-UniRule"/>
</dbReference>
<dbReference type="FunFam" id="2.40.30.10:FF:000008">
    <property type="entry name" value="Translation initiation factor IF-2"/>
    <property type="match status" value="1"/>
</dbReference>
<dbReference type="Proteomes" id="UP000002601">
    <property type="component" value="Chromosome"/>
</dbReference>
<feature type="compositionally biased region" description="Basic residues" evidence="9">
    <location>
        <begin position="352"/>
        <end position="361"/>
    </location>
</feature>
<dbReference type="HOGENOM" id="CLU_006301_5_1_7"/>
<dbReference type="Gene3D" id="1.10.10.2480">
    <property type="match status" value="1"/>
</dbReference>
<dbReference type="InterPro" id="IPR023115">
    <property type="entry name" value="TIF_IF2_dom3"/>
</dbReference>
<keyword evidence="6 7" id="KW-0342">GTP-binding</keyword>
<comment type="subcellular location">
    <subcellularLocation>
        <location evidence="7">Cytoplasm</location>
    </subcellularLocation>
</comment>
<accession>C6C0D3</accession>
<dbReference type="EMBL" id="CP001649">
    <property type="protein sequence ID" value="ACS79067.1"/>
    <property type="molecule type" value="Genomic_DNA"/>
</dbReference>
<dbReference type="Pfam" id="PF11987">
    <property type="entry name" value="IF-2"/>
    <property type="match status" value="1"/>
</dbReference>
<feature type="compositionally biased region" description="Gly residues" evidence="9">
    <location>
        <begin position="266"/>
        <end position="306"/>
    </location>
</feature>
<dbReference type="NCBIfam" id="TIGR00231">
    <property type="entry name" value="small_GTP"/>
    <property type="match status" value="1"/>
</dbReference>
<dbReference type="InterPro" id="IPR000795">
    <property type="entry name" value="T_Tr_GTP-bd_dom"/>
</dbReference>
<keyword evidence="3 7" id="KW-0396">Initiation factor</keyword>
<evidence type="ECO:0000256" key="7">
    <source>
        <dbReference type="HAMAP-Rule" id="MF_00100"/>
    </source>
</evidence>
<dbReference type="PANTHER" id="PTHR43381:SF5">
    <property type="entry name" value="TR-TYPE G DOMAIN-CONTAINING PROTEIN"/>
    <property type="match status" value="1"/>
</dbReference>
<feature type="region of interest" description="Disordered" evidence="9">
    <location>
        <begin position="48"/>
        <end position="366"/>
    </location>
</feature>
<dbReference type="Pfam" id="PF22042">
    <property type="entry name" value="EF-G_D2"/>
    <property type="match status" value="1"/>
</dbReference>
<dbReference type="SUPFAM" id="SSF50447">
    <property type="entry name" value="Translation proteins"/>
    <property type="match status" value="2"/>
</dbReference>
<evidence type="ECO:0000256" key="9">
    <source>
        <dbReference type="SAM" id="MobiDB-lite"/>
    </source>
</evidence>
<dbReference type="Gene3D" id="3.40.50.300">
    <property type="entry name" value="P-loop containing nucleotide triphosphate hydrolases"/>
    <property type="match status" value="1"/>
</dbReference>
<protein>
    <recommendedName>
        <fullName evidence="2 7">Translation initiation factor IF-2</fullName>
    </recommendedName>
</protein>
<dbReference type="InterPro" id="IPR027417">
    <property type="entry name" value="P-loop_NTPase"/>
</dbReference>
<feature type="compositionally biased region" description="Basic and acidic residues" evidence="9">
    <location>
        <begin position="124"/>
        <end position="155"/>
    </location>
</feature>
<dbReference type="InterPro" id="IPR009000">
    <property type="entry name" value="Transl_B-barrel_sf"/>
</dbReference>